<evidence type="ECO:0000313" key="1">
    <source>
        <dbReference type="EMBL" id="JAD26352.1"/>
    </source>
</evidence>
<reference evidence="1" key="2">
    <citation type="journal article" date="2015" name="Data Brief">
        <title>Shoot transcriptome of the giant reed, Arundo donax.</title>
        <authorList>
            <person name="Barrero R.A."/>
            <person name="Guerrero F.D."/>
            <person name="Moolhuijzen P."/>
            <person name="Goolsby J.A."/>
            <person name="Tidwell J."/>
            <person name="Bellgard S.E."/>
            <person name="Bellgard M.I."/>
        </authorList>
    </citation>
    <scope>NUCLEOTIDE SEQUENCE</scope>
    <source>
        <tissue evidence="1">Shoot tissue taken approximately 20 cm above the soil surface</tissue>
    </source>
</reference>
<sequence length="22" mass="2657">MKICLARFMLFFLVPTIKKLFP</sequence>
<dbReference type="EMBL" id="GBRH01271543">
    <property type="protein sequence ID" value="JAD26352.1"/>
    <property type="molecule type" value="Transcribed_RNA"/>
</dbReference>
<name>A0A0A8YUS2_ARUDO</name>
<accession>A0A0A8YUS2</accession>
<protein>
    <submittedName>
        <fullName evidence="1">Uncharacterized protein</fullName>
    </submittedName>
</protein>
<proteinExistence type="predicted"/>
<organism evidence="1">
    <name type="scientific">Arundo donax</name>
    <name type="common">Giant reed</name>
    <name type="synonym">Donax arundinaceus</name>
    <dbReference type="NCBI Taxonomy" id="35708"/>
    <lineage>
        <taxon>Eukaryota</taxon>
        <taxon>Viridiplantae</taxon>
        <taxon>Streptophyta</taxon>
        <taxon>Embryophyta</taxon>
        <taxon>Tracheophyta</taxon>
        <taxon>Spermatophyta</taxon>
        <taxon>Magnoliopsida</taxon>
        <taxon>Liliopsida</taxon>
        <taxon>Poales</taxon>
        <taxon>Poaceae</taxon>
        <taxon>PACMAD clade</taxon>
        <taxon>Arundinoideae</taxon>
        <taxon>Arundineae</taxon>
        <taxon>Arundo</taxon>
    </lineage>
</organism>
<reference evidence="1" key="1">
    <citation type="submission" date="2014-09" db="EMBL/GenBank/DDBJ databases">
        <authorList>
            <person name="Magalhaes I.L.F."/>
            <person name="Oliveira U."/>
            <person name="Santos F.R."/>
            <person name="Vidigal T.H.D.A."/>
            <person name="Brescovit A.D."/>
            <person name="Santos A.J."/>
        </authorList>
    </citation>
    <scope>NUCLEOTIDE SEQUENCE</scope>
    <source>
        <tissue evidence="1">Shoot tissue taken approximately 20 cm above the soil surface</tissue>
    </source>
</reference>
<dbReference type="AlphaFoldDB" id="A0A0A8YUS2"/>